<protein>
    <recommendedName>
        <fullName evidence="7">ATP synthase subunit delta</fullName>
    </recommendedName>
    <alternativeName>
        <fullName evidence="7">ATP synthase F(1) sector subunit delta</fullName>
    </alternativeName>
    <alternativeName>
        <fullName evidence="7">F-type ATPase subunit delta</fullName>
        <shortName evidence="7">F-ATPase subunit delta</shortName>
    </alternativeName>
</protein>
<keyword evidence="7" id="KW-0139">CF(1)</keyword>
<gene>
    <name evidence="7" type="primary">atpH</name>
    <name evidence="8" type="ORF">SAMN02745180_00306</name>
</gene>
<comment type="similarity">
    <text evidence="7">Belongs to the ATPase delta chain family.</text>
</comment>
<evidence type="ECO:0000256" key="1">
    <source>
        <dbReference type="ARBA" id="ARBA00004370"/>
    </source>
</evidence>
<comment type="subcellular location">
    <subcellularLocation>
        <location evidence="7">Cell membrane</location>
        <topology evidence="7">Peripheral membrane protein</topology>
    </subcellularLocation>
    <subcellularLocation>
        <location evidence="1">Membrane</location>
    </subcellularLocation>
</comment>
<dbReference type="GO" id="GO:0046933">
    <property type="term" value="F:proton-transporting ATP synthase activity, rotational mechanism"/>
    <property type="evidence" value="ECO:0007669"/>
    <property type="project" value="UniProtKB-UniRule"/>
</dbReference>
<dbReference type="Pfam" id="PF00213">
    <property type="entry name" value="OSCP"/>
    <property type="match status" value="1"/>
</dbReference>
<dbReference type="OrthoDB" id="9802471at2"/>
<keyword evidence="3 7" id="KW-0375">Hydrogen ion transport</keyword>
<accession>A0A1M5SWI7</accession>
<dbReference type="GO" id="GO:0045259">
    <property type="term" value="C:proton-transporting ATP synthase complex"/>
    <property type="evidence" value="ECO:0007669"/>
    <property type="project" value="UniProtKB-KW"/>
</dbReference>
<dbReference type="Gene3D" id="1.10.520.20">
    <property type="entry name" value="N-terminal domain of the delta subunit of the F1F0-ATP synthase"/>
    <property type="match status" value="1"/>
</dbReference>
<dbReference type="NCBIfam" id="TIGR01145">
    <property type="entry name" value="ATP_synt_delta"/>
    <property type="match status" value="1"/>
</dbReference>
<dbReference type="NCBIfam" id="NF004402">
    <property type="entry name" value="PRK05758.2-2"/>
    <property type="match status" value="1"/>
</dbReference>
<dbReference type="NCBIfam" id="NF004403">
    <property type="entry name" value="PRK05758.2-4"/>
    <property type="match status" value="1"/>
</dbReference>
<keyword evidence="5 7" id="KW-0472">Membrane</keyword>
<evidence type="ECO:0000256" key="3">
    <source>
        <dbReference type="ARBA" id="ARBA00022781"/>
    </source>
</evidence>
<dbReference type="PANTHER" id="PTHR11910">
    <property type="entry name" value="ATP SYNTHASE DELTA CHAIN"/>
    <property type="match status" value="1"/>
</dbReference>
<proteinExistence type="inferred from homology"/>
<comment type="function">
    <text evidence="7">This protein is part of the stalk that links CF(0) to CF(1). It either transmits conformational changes from CF(0) to CF(1) or is implicated in proton conduction.</text>
</comment>
<evidence type="ECO:0000313" key="9">
    <source>
        <dbReference type="Proteomes" id="UP000184389"/>
    </source>
</evidence>
<evidence type="ECO:0000256" key="2">
    <source>
        <dbReference type="ARBA" id="ARBA00022448"/>
    </source>
</evidence>
<keyword evidence="7" id="KW-1003">Cell membrane</keyword>
<dbReference type="Proteomes" id="UP000184389">
    <property type="component" value="Unassembled WGS sequence"/>
</dbReference>
<dbReference type="AlphaFoldDB" id="A0A1M5SWI7"/>
<dbReference type="STRING" id="1123281.SAMN02745180_00306"/>
<dbReference type="InterPro" id="IPR026015">
    <property type="entry name" value="ATP_synth_OSCP/delta_N_sf"/>
</dbReference>
<evidence type="ECO:0000256" key="7">
    <source>
        <dbReference type="HAMAP-Rule" id="MF_01416"/>
    </source>
</evidence>
<evidence type="ECO:0000313" key="8">
    <source>
        <dbReference type="EMBL" id="SHH42845.1"/>
    </source>
</evidence>
<evidence type="ECO:0000256" key="4">
    <source>
        <dbReference type="ARBA" id="ARBA00023065"/>
    </source>
</evidence>
<evidence type="ECO:0000256" key="5">
    <source>
        <dbReference type="ARBA" id="ARBA00023136"/>
    </source>
</evidence>
<dbReference type="SUPFAM" id="SSF47928">
    <property type="entry name" value="N-terminal domain of the delta subunit of the F1F0-ATP synthase"/>
    <property type="match status" value="1"/>
</dbReference>
<dbReference type="RefSeq" id="WP_072742759.1">
    <property type="nucleotide sequence ID" value="NZ_FQXR01000002.1"/>
</dbReference>
<keyword evidence="9" id="KW-1185">Reference proteome</keyword>
<dbReference type="HAMAP" id="MF_01416">
    <property type="entry name" value="ATP_synth_delta_bact"/>
    <property type="match status" value="1"/>
</dbReference>
<dbReference type="GO" id="GO:0005886">
    <property type="term" value="C:plasma membrane"/>
    <property type="evidence" value="ECO:0007669"/>
    <property type="project" value="UniProtKB-SubCell"/>
</dbReference>
<evidence type="ECO:0000256" key="6">
    <source>
        <dbReference type="ARBA" id="ARBA00023310"/>
    </source>
</evidence>
<dbReference type="PRINTS" id="PR00125">
    <property type="entry name" value="ATPASEDELTA"/>
</dbReference>
<organism evidence="8 9">
    <name type="scientific">Sporanaerobacter acetigenes DSM 13106</name>
    <dbReference type="NCBI Taxonomy" id="1123281"/>
    <lineage>
        <taxon>Bacteria</taxon>
        <taxon>Bacillati</taxon>
        <taxon>Bacillota</taxon>
        <taxon>Tissierellia</taxon>
        <taxon>Tissierellales</taxon>
        <taxon>Sporanaerobacteraceae</taxon>
        <taxon>Sporanaerobacter</taxon>
    </lineage>
</organism>
<keyword evidence="6 7" id="KW-0066">ATP synthesis</keyword>
<keyword evidence="4 7" id="KW-0406">Ion transport</keyword>
<dbReference type="EMBL" id="FQXR01000002">
    <property type="protein sequence ID" value="SHH42845.1"/>
    <property type="molecule type" value="Genomic_DNA"/>
</dbReference>
<name>A0A1M5SWI7_9FIRM</name>
<comment type="function">
    <text evidence="7">F(1)F(0) ATP synthase produces ATP from ADP in the presence of a proton or sodium gradient. F-type ATPases consist of two structural domains, F(1) containing the extramembraneous catalytic core and F(0) containing the membrane proton channel, linked together by a central stalk and a peripheral stalk. During catalysis, ATP synthesis in the catalytic domain of F(1) is coupled via a rotary mechanism of the central stalk subunits to proton translocation.</text>
</comment>
<keyword evidence="2 7" id="KW-0813">Transport</keyword>
<sequence>MAKLVSKRYALALFETGLELDKVDQFKEEINAVSNVLIEENDFKKVLNHPKVSKDEKKEILNHVFGGKVSEEILNFLYVIVDKRREMYIEEISEYFDFLYNEEKNIALATVVTAIPMDESTQNRLKEKLSRELNKNVVLKNLVDESIIGGAILKIDNKIIDGTVKGQLESIEKNLKGMRV</sequence>
<dbReference type="InterPro" id="IPR000711">
    <property type="entry name" value="ATPase_OSCP/dsu"/>
</dbReference>
<reference evidence="8 9" key="1">
    <citation type="submission" date="2016-11" db="EMBL/GenBank/DDBJ databases">
        <authorList>
            <person name="Jaros S."/>
            <person name="Januszkiewicz K."/>
            <person name="Wedrychowicz H."/>
        </authorList>
    </citation>
    <scope>NUCLEOTIDE SEQUENCE [LARGE SCALE GENOMIC DNA]</scope>
    <source>
        <strain evidence="8 9">DSM 13106</strain>
    </source>
</reference>